<evidence type="ECO:0000313" key="2">
    <source>
        <dbReference type="EMBL" id="KAG9393793.1"/>
    </source>
</evidence>
<feature type="transmembrane region" description="Helical" evidence="1">
    <location>
        <begin position="21"/>
        <end position="44"/>
    </location>
</feature>
<feature type="transmembrane region" description="Helical" evidence="1">
    <location>
        <begin position="50"/>
        <end position="71"/>
    </location>
</feature>
<dbReference type="AlphaFoldDB" id="A0A8J6ATL6"/>
<comment type="caution">
    <text evidence="2">The sequence shown here is derived from an EMBL/GenBank/DDBJ whole genome shotgun (WGS) entry which is preliminary data.</text>
</comment>
<evidence type="ECO:0000256" key="1">
    <source>
        <dbReference type="SAM" id="Phobius"/>
    </source>
</evidence>
<reference evidence="2" key="1">
    <citation type="submission" date="2021-05" db="EMBL/GenBank/DDBJ databases">
        <title>A free-living protist that lacks canonical eukaryotic 1 DNA replication and segregation systems.</title>
        <authorList>
            <person name="Salas-Leiva D.E."/>
            <person name="Tromer E.C."/>
            <person name="Curtis B.A."/>
            <person name="Jerlstrom-Hultqvist J."/>
            <person name="Kolisko M."/>
            <person name="Yi Z."/>
            <person name="Salas-Leiva J.S."/>
            <person name="Gallot-Lavallee L."/>
            <person name="Kops G.J.P.L."/>
            <person name="Archibald J.M."/>
            <person name="Simpson A.G.B."/>
            <person name="Roger A.J."/>
        </authorList>
    </citation>
    <scope>NUCLEOTIDE SEQUENCE</scope>
    <source>
        <strain evidence="2">BICM</strain>
    </source>
</reference>
<sequence length="176" mass="18777">MSFIAAVKGQEVPQVESPEHALIMLLLDLLLPTGLGSIIIGYMSGHKETVIIGFLSLLTVVPWPLVGIILIPIAIPLFILNMLWAIIPFLGALITMFLNFLLVGLIMLLIFGGMAFFFVGFIGGKIYAVYRGIMTFQAANDAAESGQADKPVVNPLTMPGEAASAPPPDTGFQGAY</sequence>
<dbReference type="EMBL" id="JAHDYR010000020">
    <property type="protein sequence ID" value="KAG9393793.1"/>
    <property type="molecule type" value="Genomic_DNA"/>
</dbReference>
<gene>
    <name evidence="2" type="ORF">J8273_4656</name>
</gene>
<keyword evidence="1" id="KW-1133">Transmembrane helix</keyword>
<feature type="transmembrane region" description="Helical" evidence="1">
    <location>
        <begin position="104"/>
        <end position="124"/>
    </location>
</feature>
<protein>
    <submittedName>
        <fullName evidence="2">Uncharacterized protein</fullName>
    </submittedName>
</protein>
<evidence type="ECO:0000313" key="3">
    <source>
        <dbReference type="Proteomes" id="UP000717585"/>
    </source>
</evidence>
<keyword evidence="1" id="KW-0812">Transmembrane</keyword>
<proteinExistence type="predicted"/>
<keyword evidence="1" id="KW-0472">Membrane</keyword>
<accession>A0A8J6ATL6</accession>
<organism evidence="2 3">
    <name type="scientific">Carpediemonas membranifera</name>
    <dbReference type="NCBI Taxonomy" id="201153"/>
    <lineage>
        <taxon>Eukaryota</taxon>
        <taxon>Metamonada</taxon>
        <taxon>Carpediemonas-like organisms</taxon>
        <taxon>Carpediemonas</taxon>
    </lineage>
</organism>
<feature type="transmembrane region" description="Helical" evidence="1">
    <location>
        <begin position="78"/>
        <end position="98"/>
    </location>
</feature>
<keyword evidence="3" id="KW-1185">Reference proteome</keyword>
<name>A0A8J6ATL6_9EUKA</name>
<dbReference type="Proteomes" id="UP000717585">
    <property type="component" value="Unassembled WGS sequence"/>
</dbReference>
<dbReference type="OrthoDB" id="204784at2759"/>